<dbReference type="EMBL" id="QJKJ01005024">
    <property type="protein sequence ID" value="RDX91828.1"/>
    <property type="molecule type" value="Genomic_DNA"/>
</dbReference>
<evidence type="ECO:0000313" key="1">
    <source>
        <dbReference type="EMBL" id="RDX91828.1"/>
    </source>
</evidence>
<dbReference type="AlphaFoldDB" id="A0A371GMQ4"/>
<feature type="non-terminal residue" evidence="1">
    <location>
        <position position="1"/>
    </location>
</feature>
<reference evidence="1" key="1">
    <citation type="submission" date="2018-05" db="EMBL/GenBank/DDBJ databases">
        <title>Draft genome of Mucuna pruriens seed.</title>
        <authorList>
            <person name="Nnadi N.E."/>
            <person name="Vos R."/>
            <person name="Hasami M.H."/>
            <person name="Devisetty U.K."/>
            <person name="Aguiy J.C."/>
        </authorList>
    </citation>
    <scope>NUCLEOTIDE SEQUENCE [LARGE SCALE GENOMIC DNA]</scope>
    <source>
        <strain evidence="1">JCA_2017</strain>
    </source>
</reference>
<keyword evidence="2" id="KW-1185">Reference proteome</keyword>
<dbReference type="InterPro" id="IPR027417">
    <property type="entry name" value="P-loop_NTPase"/>
</dbReference>
<protein>
    <submittedName>
        <fullName evidence="1">TMV resistance protein N</fullName>
    </submittedName>
</protein>
<dbReference type="GO" id="GO:0043531">
    <property type="term" value="F:ADP binding"/>
    <property type="evidence" value="ECO:0007669"/>
    <property type="project" value="InterPro"/>
</dbReference>
<accession>A0A371GMQ4</accession>
<organism evidence="1 2">
    <name type="scientific">Mucuna pruriens</name>
    <name type="common">Velvet bean</name>
    <name type="synonym">Dolichos pruriens</name>
    <dbReference type="NCBI Taxonomy" id="157652"/>
    <lineage>
        <taxon>Eukaryota</taxon>
        <taxon>Viridiplantae</taxon>
        <taxon>Streptophyta</taxon>
        <taxon>Embryophyta</taxon>
        <taxon>Tracheophyta</taxon>
        <taxon>Spermatophyta</taxon>
        <taxon>Magnoliopsida</taxon>
        <taxon>eudicotyledons</taxon>
        <taxon>Gunneridae</taxon>
        <taxon>Pentapetalae</taxon>
        <taxon>rosids</taxon>
        <taxon>fabids</taxon>
        <taxon>Fabales</taxon>
        <taxon>Fabaceae</taxon>
        <taxon>Papilionoideae</taxon>
        <taxon>50 kb inversion clade</taxon>
        <taxon>NPAAA clade</taxon>
        <taxon>indigoferoid/millettioid clade</taxon>
        <taxon>Phaseoleae</taxon>
        <taxon>Mucuna</taxon>
    </lineage>
</organism>
<dbReference type="Proteomes" id="UP000257109">
    <property type="component" value="Unassembled WGS sequence"/>
</dbReference>
<name>A0A371GMQ4_MUCPR</name>
<evidence type="ECO:0000313" key="2">
    <source>
        <dbReference type="Proteomes" id="UP000257109"/>
    </source>
</evidence>
<gene>
    <name evidence="1" type="primary">N</name>
    <name evidence="1" type="ORF">CR513_26134</name>
</gene>
<comment type="caution">
    <text evidence="1">The sequence shown here is derived from an EMBL/GenBank/DDBJ whole genome shotgun (WGS) entry which is preliminary data.</text>
</comment>
<dbReference type="SUPFAM" id="SSF52540">
    <property type="entry name" value="P-loop containing nucleoside triphosphate hydrolases"/>
    <property type="match status" value="1"/>
</dbReference>
<sequence>MVTTRDEQVLNANKAYDIYRLRECSLDKALELFKLNAFSQSDNQREYDELSKRVANYAKGIPFVLKITNRDKGGLSKFSIERW</sequence>
<proteinExistence type="predicted"/>